<accession>A0A2G3PLB9</accession>
<dbReference type="RefSeq" id="WP_099384184.1">
    <property type="nucleotide sequence ID" value="NZ_PEBD01000010.1"/>
</dbReference>
<sequence>MRPQPKTAQVNGIQLSYEDAGTGPLVVMVMGTGSPGRVWKAHQQPALVKAGYRVITFDNRGISPSSECPGGFTLADMVADTAALIEFIGAGPAAVVGTSLGAKITQELALARPELVKCAAMIATYGRSGPLQEAISEGERALYDQGITLPPRYHAAITAHLNLSRHTLDDDVAVRDWLDVIEFSGQSNTAGVRAQLALHDGESNRLSAYAAINTPSLVVGFADDRTLPPHLAREVADAIGSAEYRVVEKAGHYGYLEQPDEVNSLLIGFLDQHAR</sequence>
<dbReference type="SUPFAM" id="SSF53474">
    <property type="entry name" value="alpha/beta-Hydrolases"/>
    <property type="match status" value="1"/>
</dbReference>
<gene>
    <name evidence="3" type="ORF">CSW57_19540</name>
</gene>
<dbReference type="InterPro" id="IPR029058">
    <property type="entry name" value="AB_hydrolase_fold"/>
</dbReference>
<proteinExistence type="predicted"/>
<dbReference type="PANTHER" id="PTHR43433:SF5">
    <property type="entry name" value="AB HYDROLASE-1 DOMAIN-CONTAINING PROTEIN"/>
    <property type="match status" value="1"/>
</dbReference>
<comment type="caution">
    <text evidence="3">The sequence shown here is derived from an EMBL/GenBank/DDBJ whole genome shotgun (WGS) entry which is preliminary data.</text>
</comment>
<reference evidence="3 4" key="1">
    <citation type="submission" date="2017-10" db="EMBL/GenBank/DDBJ databases">
        <title>The draft genome sequence of Williamsia sp. BULT 1.1 isolated from the semi-arid grassland soils from South Africa.</title>
        <authorList>
            <person name="Kabwe M.H."/>
            <person name="Govender N."/>
            <person name="Mutseka Lunga P."/>
            <person name="Vikram S."/>
            <person name="Makhalanyane T.P."/>
        </authorList>
    </citation>
    <scope>NUCLEOTIDE SEQUENCE [LARGE SCALE GENOMIC DNA]</scope>
    <source>
        <strain evidence="3 4">BULT 1.1</strain>
    </source>
</reference>
<dbReference type="Proteomes" id="UP000225108">
    <property type="component" value="Unassembled WGS sequence"/>
</dbReference>
<keyword evidence="1" id="KW-0560">Oxidoreductase</keyword>
<dbReference type="PRINTS" id="PR00412">
    <property type="entry name" value="EPOXHYDRLASE"/>
</dbReference>
<dbReference type="Pfam" id="PF12697">
    <property type="entry name" value="Abhydrolase_6"/>
    <property type="match status" value="1"/>
</dbReference>
<dbReference type="PRINTS" id="PR00111">
    <property type="entry name" value="ABHYDROLASE"/>
</dbReference>
<dbReference type="AlphaFoldDB" id="A0A2G3PLB9"/>
<dbReference type="GO" id="GO:0004601">
    <property type="term" value="F:peroxidase activity"/>
    <property type="evidence" value="ECO:0007669"/>
    <property type="project" value="UniProtKB-KW"/>
</dbReference>
<name>A0A2G3PLB9_WILMA</name>
<evidence type="ECO:0000313" key="4">
    <source>
        <dbReference type="Proteomes" id="UP000225108"/>
    </source>
</evidence>
<protein>
    <submittedName>
        <fullName evidence="3">Alpha/beta hydrolase</fullName>
    </submittedName>
</protein>
<evidence type="ECO:0000256" key="1">
    <source>
        <dbReference type="ARBA" id="ARBA00022559"/>
    </source>
</evidence>
<dbReference type="EMBL" id="PEBD01000010">
    <property type="protein sequence ID" value="PHV65882.1"/>
    <property type="molecule type" value="Genomic_DNA"/>
</dbReference>
<evidence type="ECO:0000313" key="3">
    <source>
        <dbReference type="EMBL" id="PHV65882.1"/>
    </source>
</evidence>
<dbReference type="PANTHER" id="PTHR43433">
    <property type="entry name" value="HYDROLASE, ALPHA/BETA FOLD FAMILY PROTEIN"/>
    <property type="match status" value="1"/>
</dbReference>
<evidence type="ECO:0000259" key="2">
    <source>
        <dbReference type="Pfam" id="PF12697"/>
    </source>
</evidence>
<keyword evidence="3" id="KW-0378">Hydrolase</keyword>
<keyword evidence="1" id="KW-0575">Peroxidase</keyword>
<dbReference type="InterPro" id="IPR000073">
    <property type="entry name" value="AB_hydrolase_1"/>
</dbReference>
<dbReference type="GO" id="GO:0016787">
    <property type="term" value="F:hydrolase activity"/>
    <property type="evidence" value="ECO:0007669"/>
    <property type="project" value="UniProtKB-KW"/>
</dbReference>
<dbReference type="Gene3D" id="3.40.50.1820">
    <property type="entry name" value="alpha/beta hydrolase"/>
    <property type="match status" value="1"/>
</dbReference>
<dbReference type="InterPro" id="IPR050471">
    <property type="entry name" value="AB_hydrolase"/>
</dbReference>
<organism evidence="3 4">
    <name type="scientific">Williamsia marianensis</name>
    <dbReference type="NCBI Taxonomy" id="85044"/>
    <lineage>
        <taxon>Bacteria</taxon>
        <taxon>Bacillati</taxon>
        <taxon>Actinomycetota</taxon>
        <taxon>Actinomycetes</taxon>
        <taxon>Mycobacteriales</taxon>
        <taxon>Nocardiaceae</taxon>
        <taxon>Williamsia</taxon>
    </lineage>
</organism>
<dbReference type="InterPro" id="IPR000639">
    <property type="entry name" value="Epox_hydrolase-like"/>
</dbReference>
<feature type="domain" description="AB hydrolase-1" evidence="2">
    <location>
        <begin position="27"/>
        <end position="263"/>
    </location>
</feature>